<keyword evidence="1" id="KW-0472">Membrane</keyword>
<dbReference type="GeneID" id="6079983"/>
<feature type="transmembrane region" description="Helical" evidence="1">
    <location>
        <begin position="243"/>
        <end position="261"/>
    </location>
</feature>
<dbReference type="HOGENOM" id="CLU_035509_11_3_1"/>
<dbReference type="OrthoDB" id="2958007at2759"/>
<keyword evidence="1" id="KW-1133">Transmembrane helix</keyword>
<feature type="transmembrane region" description="Helical" evidence="1">
    <location>
        <begin position="123"/>
        <end position="145"/>
    </location>
</feature>
<accession>B0DKK2</accession>
<evidence type="ECO:0000313" key="3">
    <source>
        <dbReference type="EMBL" id="EDR04958.1"/>
    </source>
</evidence>
<keyword evidence="4" id="KW-1185">Reference proteome</keyword>
<feature type="domain" description="DUF6533" evidence="2">
    <location>
        <begin position="20"/>
        <end position="63"/>
    </location>
</feature>
<feature type="transmembrane region" description="Helical" evidence="1">
    <location>
        <begin position="93"/>
        <end position="111"/>
    </location>
</feature>
<evidence type="ECO:0000259" key="2">
    <source>
        <dbReference type="Pfam" id="PF20151"/>
    </source>
</evidence>
<name>B0DKK2_LACBS</name>
<gene>
    <name evidence="3" type="ORF">LACBIDRAFT_303882</name>
</gene>
<reference evidence="3 4" key="1">
    <citation type="journal article" date="2008" name="Nature">
        <title>The genome of Laccaria bicolor provides insights into mycorrhizal symbiosis.</title>
        <authorList>
            <person name="Martin F."/>
            <person name="Aerts A."/>
            <person name="Ahren D."/>
            <person name="Brun A."/>
            <person name="Danchin E.G.J."/>
            <person name="Duchaussoy F."/>
            <person name="Gibon J."/>
            <person name="Kohler A."/>
            <person name="Lindquist E."/>
            <person name="Pereda V."/>
            <person name="Salamov A."/>
            <person name="Shapiro H.J."/>
            <person name="Wuyts J."/>
            <person name="Blaudez D."/>
            <person name="Buee M."/>
            <person name="Brokstein P."/>
            <person name="Canbaeck B."/>
            <person name="Cohen D."/>
            <person name="Courty P.E."/>
            <person name="Coutinho P.M."/>
            <person name="Delaruelle C."/>
            <person name="Detter J.C."/>
            <person name="Deveau A."/>
            <person name="DiFazio S."/>
            <person name="Duplessis S."/>
            <person name="Fraissinet-Tachet L."/>
            <person name="Lucic E."/>
            <person name="Frey-Klett P."/>
            <person name="Fourrey C."/>
            <person name="Feussner I."/>
            <person name="Gay G."/>
            <person name="Grimwood J."/>
            <person name="Hoegger P.J."/>
            <person name="Jain P."/>
            <person name="Kilaru S."/>
            <person name="Labbe J."/>
            <person name="Lin Y.C."/>
            <person name="Legue V."/>
            <person name="Le Tacon F."/>
            <person name="Marmeisse R."/>
            <person name="Melayah D."/>
            <person name="Montanini B."/>
            <person name="Muratet M."/>
            <person name="Nehls U."/>
            <person name="Niculita-Hirzel H."/>
            <person name="Oudot-Le Secq M.P."/>
            <person name="Peter M."/>
            <person name="Quesneville H."/>
            <person name="Rajashekar B."/>
            <person name="Reich M."/>
            <person name="Rouhier N."/>
            <person name="Schmutz J."/>
            <person name="Yin T."/>
            <person name="Chalot M."/>
            <person name="Henrissat B."/>
            <person name="Kuees U."/>
            <person name="Lucas S."/>
            <person name="Van de Peer Y."/>
            <person name="Podila G.K."/>
            <person name="Polle A."/>
            <person name="Pukkila P.J."/>
            <person name="Richardson P.M."/>
            <person name="Rouze P."/>
            <person name="Sanders I.R."/>
            <person name="Stajich J.E."/>
            <person name="Tunlid A."/>
            <person name="Tuskan G."/>
            <person name="Grigoriev I.V."/>
        </authorList>
    </citation>
    <scope>NUCLEOTIDE SEQUENCE [LARGE SCALE GENOMIC DNA]</scope>
    <source>
        <strain evidence="4">S238N-H82 / ATCC MYA-4686</strain>
    </source>
</reference>
<dbReference type="InterPro" id="IPR045340">
    <property type="entry name" value="DUF6533"/>
</dbReference>
<keyword evidence="1" id="KW-0812">Transmembrane</keyword>
<dbReference type="RefSeq" id="XP_001884348.1">
    <property type="nucleotide sequence ID" value="XM_001884313.1"/>
</dbReference>
<dbReference type="AlphaFoldDB" id="B0DKK2"/>
<feature type="transmembrane region" description="Helical" evidence="1">
    <location>
        <begin position="168"/>
        <end position="190"/>
    </location>
</feature>
<protein>
    <submittedName>
        <fullName evidence="3">Predicted protein</fullName>
    </submittedName>
</protein>
<dbReference type="InParanoid" id="B0DKK2"/>
<dbReference type="Pfam" id="PF20151">
    <property type="entry name" value="DUF6533"/>
    <property type="match status" value="1"/>
</dbReference>
<feature type="transmembrane region" description="Helical" evidence="1">
    <location>
        <begin position="211"/>
        <end position="231"/>
    </location>
</feature>
<sequence length="301" mass="34392">MELTLQIIILILERTRTIKYLTVLGMVLLGYDYLLTLDRELSLIWLSQWNLAKVLFLLVRYTPYIDVGLVAYYMTRDGTSSAACSLVYKFNSWVYVVGVGLAEILLTLRTWACWGSRARWVTIGLPIAFFALTVILCVSVGRYLATLHFFTPPHTTPSLGCFYQGESFDLVICWAALMVYDACLSLLMAIRGYPELKNWRRNMRSNSLSTVVYRDGLIYYVFLFGRCCLFSRVRCCLILDCHIGLSLINVVVILCLSYDYVNLLSTFERVMYSILTCRAVLGIREQNESTLRSLGSIPPSR</sequence>
<proteinExistence type="predicted"/>
<feature type="transmembrane region" description="Helical" evidence="1">
    <location>
        <begin position="20"/>
        <end position="37"/>
    </location>
</feature>
<dbReference type="EMBL" id="DS547115">
    <property type="protein sequence ID" value="EDR04958.1"/>
    <property type="molecule type" value="Genomic_DNA"/>
</dbReference>
<evidence type="ECO:0000256" key="1">
    <source>
        <dbReference type="SAM" id="Phobius"/>
    </source>
</evidence>
<evidence type="ECO:0000313" key="4">
    <source>
        <dbReference type="Proteomes" id="UP000001194"/>
    </source>
</evidence>
<organism evidence="4">
    <name type="scientific">Laccaria bicolor (strain S238N-H82 / ATCC MYA-4686)</name>
    <name type="common">Bicoloured deceiver</name>
    <name type="synonym">Laccaria laccata var. bicolor</name>
    <dbReference type="NCBI Taxonomy" id="486041"/>
    <lineage>
        <taxon>Eukaryota</taxon>
        <taxon>Fungi</taxon>
        <taxon>Dikarya</taxon>
        <taxon>Basidiomycota</taxon>
        <taxon>Agaricomycotina</taxon>
        <taxon>Agaricomycetes</taxon>
        <taxon>Agaricomycetidae</taxon>
        <taxon>Agaricales</taxon>
        <taxon>Agaricineae</taxon>
        <taxon>Hydnangiaceae</taxon>
        <taxon>Laccaria</taxon>
    </lineage>
</organism>
<dbReference type="Proteomes" id="UP000001194">
    <property type="component" value="Unassembled WGS sequence"/>
</dbReference>
<dbReference type="KEGG" id="lbc:LACBIDRAFT_303882"/>